<evidence type="ECO:0000259" key="7">
    <source>
        <dbReference type="Pfam" id="PF00881"/>
    </source>
</evidence>
<evidence type="ECO:0000313" key="9">
    <source>
        <dbReference type="Proteomes" id="UP000672657"/>
    </source>
</evidence>
<feature type="domain" description="Nitroreductase" evidence="7">
    <location>
        <begin position="18"/>
        <end position="204"/>
    </location>
</feature>
<dbReference type="EMBL" id="CAJPVI010000011">
    <property type="protein sequence ID" value="CAG2142360.1"/>
    <property type="molecule type" value="Genomic_DNA"/>
</dbReference>
<evidence type="ECO:0000256" key="5">
    <source>
        <dbReference type="ARBA" id="ARBA00023002"/>
    </source>
</evidence>
<evidence type="ECO:0000313" key="8">
    <source>
        <dbReference type="EMBL" id="CAG2142360.1"/>
    </source>
</evidence>
<accession>A0ABN7PZ44</accession>
<dbReference type="InterPro" id="IPR000415">
    <property type="entry name" value="Nitroreductase-like"/>
</dbReference>
<name>A0ABN7PZ44_9BURK</name>
<comment type="caution">
    <text evidence="8">The sequence shown here is derived from an EMBL/GenBank/DDBJ whole genome shotgun (WGS) entry which is preliminary data.</text>
</comment>
<dbReference type="InterPro" id="IPR029479">
    <property type="entry name" value="Nitroreductase"/>
</dbReference>
<dbReference type="PANTHER" id="PTHR43673:SF2">
    <property type="entry name" value="NITROREDUCTASE"/>
    <property type="match status" value="1"/>
</dbReference>
<evidence type="ECO:0000256" key="3">
    <source>
        <dbReference type="ARBA" id="ARBA00022630"/>
    </source>
</evidence>
<keyword evidence="6" id="KW-0472">Membrane</keyword>
<dbReference type="Proteomes" id="UP000672657">
    <property type="component" value="Unassembled WGS sequence"/>
</dbReference>
<organism evidence="8 9">
    <name type="scientific">Cupriavidus numazuensis</name>
    <dbReference type="NCBI Taxonomy" id="221992"/>
    <lineage>
        <taxon>Bacteria</taxon>
        <taxon>Pseudomonadati</taxon>
        <taxon>Pseudomonadota</taxon>
        <taxon>Betaproteobacteria</taxon>
        <taxon>Burkholderiales</taxon>
        <taxon>Burkholderiaceae</taxon>
        <taxon>Cupriavidus</taxon>
    </lineage>
</organism>
<dbReference type="SUPFAM" id="SSF55469">
    <property type="entry name" value="FMN-dependent nitroreductase-like"/>
    <property type="match status" value="1"/>
</dbReference>
<dbReference type="CDD" id="cd02136">
    <property type="entry name" value="PnbA_NfnB-like"/>
    <property type="match status" value="1"/>
</dbReference>
<feature type="transmembrane region" description="Helical" evidence="6">
    <location>
        <begin position="124"/>
        <end position="142"/>
    </location>
</feature>
<keyword evidence="6" id="KW-1133">Transmembrane helix</keyword>
<dbReference type="Pfam" id="PF00881">
    <property type="entry name" value="Nitroreductase"/>
    <property type="match status" value="1"/>
</dbReference>
<dbReference type="Gene3D" id="3.40.109.10">
    <property type="entry name" value="NADH Oxidase"/>
    <property type="match status" value="1"/>
</dbReference>
<keyword evidence="3" id="KW-0285">Flavoprotein</keyword>
<dbReference type="EC" id="1.7.1.16" evidence="8"/>
<proteinExistence type="inferred from homology"/>
<keyword evidence="9" id="KW-1185">Reference proteome</keyword>
<comment type="cofactor">
    <cofactor evidence="1">
        <name>FMN</name>
        <dbReference type="ChEBI" id="CHEBI:58210"/>
    </cofactor>
</comment>
<dbReference type="RefSeq" id="WP_211953295.1">
    <property type="nucleotide sequence ID" value="NZ_CAJPVI010000011.1"/>
</dbReference>
<sequence>MTITRDSHPTATIVDGIIRARRAVRYFRPDPVPQRMVEDILDVARFAPSNSNIQPWHVYALAGQEKAALSEALSQAHREDRHPPLRHIPDPLPEAMRVRQEAFGSVYYGALGIPKQDLQQRTKVTARNFDFFGAPVGLIFAIDPSLTKFSWLDYGLFIQTIMIAASAIGLATCPQVSFVRYQDIISRHLDFPDGFQVVCGMSLGFPDDESTVNRLDMAREPVDGFTRFLGFGD</sequence>
<comment type="similarity">
    <text evidence="2">Belongs to the nitroreductase family.</text>
</comment>
<evidence type="ECO:0000256" key="4">
    <source>
        <dbReference type="ARBA" id="ARBA00022643"/>
    </source>
</evidence>
<dbReference type="PANTHER" id="PTHR43673">
    <property type="entry name" value="NAD(P)H NITROREDUCTASE YDGI-RELATED"/>
    <property type="match status" value="1"/>
</dbReference>
<keyword evidence="5 8" id="KW-0560">Oxidoreductase</keyword>
<protein>
    <submittedName>
        <fullName evidence="8">Chloronitrobenzene nitroreductase</fullName>
        <ecNumber evidence="8">1.7.1.16</ecNumber>
    </submittedName>
</protein>
<dbReference type="GO" id="GO:0018546">
    <property type="term" value="F:nitrobenzene nitroreductase (NADPH) activity"/>
    <property type="evidence" value="ECO:0007669"/>
    <property type="project" value="UniProtKB-EC"/>
</dbReference>
<keyword evidence="4" id="KW-0288">FMN</keyword>
<evidence type="ECO:0000256" key="6">
    <source>
        <dbReference type="SAM" id="Phobius"/>
    </source>
</evidence>
<reference evidence="8 9" key="1">
    <citation type="submission" date="2021-03" db="EMBL/GenBank/DDBJ databases">
        <authorList>
            <person name="Peeters C."/>
        </authorList>
    </citation>
    <scope>NUCLEOTIDE SEQUENCE [LARGE SCALE GENOMIC DNA]</scope>
    <source>
        <strain evidence="8 9">LMG 26411</strain>
    </source>
</reference>
<keyword evidence="6" id="KW-0812">Transmembrane</keyword>
<gene>
    <name evidence="8" type="primary">cnbA_2</name>
    <name evidence="8" type="ORF">LMG26411_02198</name>
</gene>
<evidence type="ECO:0000256" key="1">
    <source>
        <dbReference type="ARBA" id="ARBA00001917"/>
    </source>
</evidence>
<feature type="transmembrane region" description="Helical" evidence="6">
    <location>
        <begin position="154"/>
        <end position="179"/>
    </location>
</feature>
<evidence type="ECO:0000256" key="2">
    <source>
        <dbReference type="ARBA" id="ARBA00007118"/>
    </source>
</evidence>